<evidence type="ECO:0000313" key="2">
    <source>
        <dbReference type="Proteomes" id="UP001174677"/>
    </source>
</evidence>
<reference evidence="1" key="1">
    <citation type="journal article" date="2023" name="Plant Biotechnol. J.">
        <title>Chromosome-level wild Hevea brasiliensis genome provides new tools for genomic-assisted breeding and valuable loci to elevate rubber yield.</title>
        <authorList>
            <person name="Cheng H."/>
            <person name="Song X."/>
            <person name="Hu Y."/>
            <person name="Wu T."/>
            <person name="Yang Q."/>
            <person name="An Z."/>
            <person name="Feng S."/>
            <person name="Deng Z."/>
            <person name="Wu W."/>
            <person name="Zeng X."/>
            <person name="Tu M."/>
            <person name="Wang X."/>
            <person name="Huang H."/>
        </authorList>
    </citation>
    <scope>NUCLEOTIDE SEQUENCE</scope>
    <source>
        <strain evidence="1">MT/VB/25A 57/8</strain>
    </source>
</reference>
<feature type="non-terminal residue" evidence="1">
    <location>
        <position position="1"/>
    </location>
</feature>
<keyword evidence="2" id="KW-1185">Reference proteome</keyword>
<name>A0ABQ9MVF2_HEVBR</name>
<sequence>NMRMCYLRRCQLDYHLFEGLSTRLILYLEQLFLTFQPIELTLKKPKNYKGKLRNC</sequence>
<dbReference type="Proteomes" id="UP001174677">
    <property type="component" value="Chromosome 4"/>
</dbReference>
<gene>
    <name evidence="1" type="ORF">P3X46_007236</name>
</gene>
<proteinExistence type="predicted"/>
<evidence type="ECO:0000313" key="1">
    <source>
        <dbReference type="EMBL" id="KAJ9183373.1"/>
    </source>
</evidence>
<comment type="caution">
    <text evidence="1">The sequence shown here is derived from an EMBL/GenBank/DDBJ whole genome shotgun (WGS) entry which is preliminary data.</text>
</comment>
<dbReference type="EMBL" id="JARPOI010000004">
    <property type="protein sequence ID" value="KAJ9183373.1"/>
    <property type="molecule type" value="Genomic_DNA"/>
</dbReference>
<organism evidence="1 2">
    <name type="scientific">Hevea brasiliensis</name>
    <name type="common">Para rubber tree</name>
    <name type="synonym">Siphonia brasiliensis</name>
    <dbReference type="NCBI Taxonomy" id="3981"/>
    <lineage>
        <taxon>Eukaryota</taxon>
        <taxon>Viridiplantae</taxon>
        <taxon>Streptophyta</taxon>
        <taxon>Embryophyta</taxon>
        <taxon>Tracheophyta</taxon>
        <taxon>Spermatophyta</taxon>
        <taxon>Magnoliopsida</taxon>
        <taxon>eudicotyledons</taxon>
        <taxon>Gunneridae</taxon>
        <taxon>Pentapetalae</taxon>
        <taxon>rosids</taxon>
        <taxon>fabids</taxon>
        <taxon>Malpighiales</taxon>
        <taxon>Euphorbiaceae</taxon>
        <taxon>Crotonoideae</taxon>
        <taxon>Micrandreae</taxon>
        <taxon>Hevea</taxon>
    </lineage>
</organism>
<accession>A0ABQ9MVF2</accession>
<protein>
    <submittedName>
        <fullName evidence="1">Uncharacterized protein</fullName>
    </submittedName>
</protein>